<keyword evidence="3" id="KW-1185">Reference proteome</keyword>
<evidence type="ECO:0000259" key="1">
    <source>
        <dbReference type="Pfam" id="PF02627"/>
    </source>
</evidence>
<dbReference type="Proteomes" id="UP000325286">
    <property type="component" value="Chromosome"/>
</dbReference>
<dbReference type="GO" id="GO:0051920">
    <property type="term" value="F:peroxiredoxin activity"/>
    <property type="evidence" value="ECO:0007669"/>
    <property type="project" value="InterPro"/>
</dbReference>
<reference evidence="2 3" key="1">
    <citation type="submission" date="2019-08" db="EMBL/GenBank/DDBJ databases">
        <title>Deep-cultivation of Planctomycetes and their phenomic and genomic characterization uncovers novel biology.</title>
        <authorList>
            <person name="Wiegand S."/>
            <person name="Jogler M."/>
            <person name="Boedeker C."/>
            <person name="Pinto D."/>
            <person name="Vollmers J."/>
            <person name="Rivas-Marin E."/>
            <person name="Kohn T."/>
            <person name="Peeters S.H."/>
            <person name="Heuer A."/>
            <person name="Rast P."/>
            <person name="Oberbeckmann S."/>
            <person name="Bunk B."/>
            <person name="Jeske O."/>
            <person name="Meyerdierks A."/>
            <person name="Storesund J.E."/>
            <person name="Kallscheuer N."/>
            <person name="Luecker S."/>
            <person name="Lage O.M."/>
            <person name="Pohl T."/>
            <person name="Merkel B.J."/>
            <person name="Hornburger P."/>
            <person name="Mueller R.-W."/>
            <person name="Bruemmer F."/>
            <person name="Labrenz M."/>
            <person name="Spormann A.M."/>
            <person name="Op den Camp H."/>
            <person name="Overmann J."/>
            <person name="Amann R."/>
            <person name="Jetten M.S.M."/>
            <person name="Mascher T."/>
            <person name="Medema M.H."/>
            <person name="Devos D.P."/>
            <person name="Kaster A.-K."/>
            <person name="Ovreas L."/>
            <person name="Rohde M."/>
            <person name="Galperin M.Y."/>
            <person name="Jogler C."/>
        </authorList>
    </citation>
    <scope>NUCLEOTIDE SEQUENCE [LARGE SCALE GENOMIC DNA]</scope>
    <source>
        <strain evidence="2 3">UC8</strain>
    </source>
</reference>
<protein>
    <submittedName>
        <fullName evidence="2">Carboxymuconolactone decarboxylase family protein</fullName>
    </submittedName>
</protein>
<dbReference type="InterPro" id="IPR029032">
    <property type="entry name" value="AhpD-like"/>
</dbReference>
<dbReference type="InterPro" id="IPR004675">
    <property type="entry name" value="AhpD_core"/>
</dbReference>
<proteinExistence type="predicted"/>
<dbReference type="KEGG" id="rul:UC8_29060"/>
<feature type="domain" description="Carboxymuconolactone decarboxylase-like" evidence="1">
    <location>
        <begin position="43"/>
        <end position="118"/>
    </location>
</feature>
<dbReference type="InterPro" id="IPR003779">
    <property type="entry name" value="CMD-like"/>
</dbReference>
<evidence type="ECO:0000313" key="3">
    <source>
        <dbReference type="Proteomes" id="UP000325286"/>
    </source>
</evidence>
<dbReference type="PANTHER" id="PTHR35446:SF3">
    <property type="entry name" value="CMD DOMAIN-CONTAINING PROTEIN"/>
    <property type="match status" value="1"/>
</dbReference>
<dbReference type="InterPro" id="IPR010195">
    <property type="entry name" value="Uncharacterised_peroxidase-rel"/>
</dbReference>
<dbReference type="EMBL" id="CP042914">
    <property type="protein sequence ID" value="QEG40888.1"/>
    <property type="molecule type" value="Genomic_DNA"/>
</dbReference>
<dbReference type="NCBIfam" id="TIGR00778">
    <property type="entry name" value="ahpD_dom"/>
    <property type="match status" value="1"/>
</dbReference>
<dbReference type="PANTHER" id="PTHR35446">
    <property type="entry name" value="SI:CH211-175M2.5"/>
    <property type="match status" value="1"/>
</dbReference>
<dbReference type="NCBIfam" id="TIGR01926">
    <property type="entry name" value="peroxid_rel"/>
    <property type="match status" value="1"/>
</dbReference>
<dbReference type="OrthoDB" id="9801997at2"/>
<sequence length="183" mass="19220">MSRIPQISPATATGTTAELFAAVKGKLGMVPNMMQAIGNSSAALNAYLQFSGSLAGGSLSNQQREQIALAVGEANHCDYCLAAHSALGKMAGLSPEQIRDARRGQAVASESDALLRFAAKLVSDRGHVTNEDLQALRSQGFSDSDITEVVANVALNIFTNYFNHVADTDIDFPQAECLACDAA</sequence>
<evidence type="ECO:0000313" key="2">
    <source>
        <dbReference type="EMBL" id="QEG40888.1"/>
    </source>
</evidence>
<gene>
    <name evidence="2" type="ORF">UC8_29060</name>
</gene>
<accession>A0A5B9QPD9</accession>
<dbReference type="RefSeq" id="WP_068140195.1">
    <property type="nucleotide sequence ID" value="NZ_CP042914.1"/>
</dbReference>
<dbReference type="Gene3D" id="1.20.1290.10">
    <property type="entry name" value="AhpD-like"/>
    <property type="match status" value="1"/>
</dbReference>
<name>A0A5B9QPD9_9BACT</name>
<dbReference type="SUPFAM" id="SSF69118">
    <property type="entry name" value="AhpD-like"/>
    <property type="match status" value="1"/>
</dbReference>
<organism evidence="2 3">
    <name type="scientific">Roseimaritima ulvae</name>
    <dbReference type="NCBI Taxonomy" id="980254"/>
    <lineage>
        <taxon>Bacteria</taxon>
        <taxon>Pseudomonadati</taxon>
        <taxon>Planctomycetota</taxon>
        <taxon>Planctomycetia</taxon>
        <taxon>Pirellulales</taxon>
        <taxon>Pirellulaceae</taxon>
        <taxon>Roseimaritima</taxon>
    </lineage>
</organism>
<dbReference type="Pfam" id="PF02627">
    <property type="entry name" value="CMD"/>
    <property type="match status" value="1"/>
</dbReference>
<dbReference type="AlphaFoldDB" id="A0A5B9QPD9"/>